<proteinExistence type="predicted"/>
<evidence type="ECO:0000256" key="1">
    <source>
        <dbReference type="SAM" id="MobiDB-lite"/>
    </source>
</evidence>
<reference evidence="2" key="1">
    <citation type="submission" date="2023-06" db="EMBL/GenBank/DDBJ databases">
        <title>Genome-scale phylogeny and comparative genomics of the fungal order Sordariales.</title>
        <authorList>
            <consortium name="Lawrence Berkeley National Laboratory"/>
            <person name="Hensen N."/>
            <person name="Bonometti L."/>
            <person name="Westerberg I."/>
            <person name="Brannstrom I.O."/>
            <person name="Guillou S."/>
            <person name="Cros-Aarteil S."/>
            <person name="Calhoun S."/>
            <person name="Haridas S."/>
            <person name="Kuo A."/>
            <person name="Mondo S."/>
            <person name="Pangilinan J."/>
            <person name="Riley R."/>
            <person name="LaButti K."/>
            <person name="Andreopoulos B."/>
            <person name="Lipzen A."/>
            <person name="Chen C."/>
            <person name="Yanf M."/>
            <person name="Daum C."/>
            <person name="Ng V."/>
            <person name="Clum A."/>
            <person name="Steindorff A."/>
            <person name="Ohm R."/>
            <person name="Martin F."/>
            <person name="Silar P."/>
            <person name="Natvig D."/>
            <person name="Lalanne C."/>
            <person name="Gautier V."/>
            <person name="Ament-velasquez S.L."/>
            <person name="Kruys A."/>
            <person name="Hutchinson M.I."/>
            <person name="Powell A.J."/>
            <person name="Barry K."/>
            <person name="Miller A.N."/>
            <person name="Grigoriev I.V."/>
            <person name="Debuchy R."/>
            <person name="Gladieux P."/>
            <person name="Thoren M.H."/>
            <person name="Johannesson H."/>
        </authorList>
    </citation>
    <scope>NUCLEOTIDE SEQUENCE</scope>
    <source>
        <strain evidence="2">SMH2392-1A</strain>
    </source>
</reference>
<feature type="region of interest" description="Disordered" evidence="1">
    <location>
        <begin position="1"/>
        <end position="85"/>
    </location>
</feature>
<dbReference type="GeneID" id="85327135"/>
<feature type="compositionally biased region" description="Polar residues" evidence="1">
    <location>
        <begin position="49"/>
        <end position="60"/>
    </location>
</feature>
<sequence length="289" mass="30884">MPIRNPFARRPGGNLAVQDENVRPGSSSAGSGSDDPAHPGFERVDTVGSKASSALSIGSRRSQDTGEYKMSVVNDSGVYLPPSPVEKEATWPRRYLSRTSSDRSSVAEIEHFSISRESFDSYRRSFDICAKSPIVVTDPAPRQSLDSPRFARMPRSALGERRFEREPPTPEENFEEVGLNDESNSHNKQSSPFAQAPKKRGFFAKFGSDATADNSNAAGPISTTGGGVTSPAAAQGGMSRFLPGRKRGQSGQGAELGAMPVIYSPPPSSSMDRPPTSTSASLQAQEVQS</sequence>
<feature type="compositionally biased region" description="Basic and acidic residues" evidence="1">
    <location>
        <begin position="35"/>
        <end position="45"/>
    </location>
</feature>
<dbReference type="Proteomes" id="UP001172101">
    <property type="component" value="Unassembled WGS sequence"/>
</dbReference>
<feature type="compositionally biased region" description="Basic and acidic residues" evidence="1">
    <location>
        <begin position="158"/>
        <end position="168"/>
    </location>
</feature>
<feature type="compositionally biased region" description="Low complexity" evidence="1">
    <location>
        <begin position="269"/>
        <end position="279"/>
    </location>
</feature>
<dbReference type="EMBL" id="JAUIRO010000004">
    <property type="protein sequence ID" value="KAK0717031.1"/>
    <property type="molecule type" value="Genomic_DNA"/>
</dbReference>
<comment type="caution">
    <text evidence="2">The sequence shown here is derived from an EMBL/GenBank/DDBJ whole genome shotgun (WGS) entry which is preliminary data.</text>
</comment>
<protein>
    <submittedName>
        <fullName evidence="2">Uncharacterized protein</fullName>
    </submittedName>
</protein>
<keyword evidence="3" id="KW-1185">Reference proteome</keyword>
<organism evidence="2 3">
    <name type="scientific">Lasiosphaeria miniovina</name>
    <dbReference type="NCBI Taxonomy" id="1954250"/>
    <lineage>
        <taxon>Eukaryota</taxon>
        <taxon>Fungi</taxon>
        <taxon>Dikarya</taxon>
        <taxon>Ascomycota</taxon>
        <taxon>Pezizomycotina</taxon>
        <taxon>Sordariomycetes</taxon>
        <taxon>Sordariomycetidae</taxon>
        <taxon>Sordariales</taxon>
        <taxon>Lasiosphaeriaceae</taxon>
        <taxon>Lasiosphaeria</taxon>
    </lineage>
</organism>
<accession>A0AA40AJI5</accession>
<evidence type="ECO:0000313" key="2">
    <source>
        <dbReference type="EMBL" id="KAK0717031.1"/>
    </source>
</evidence>
<gene>
    <name evidence="2" type="ORF">B0T26DRAFT_740596</name>
</gene>
<evidence type="ECO:0000313" key="3">
    <source>
        <dbReference type="Proteomes" id="UP001172101"/>
    </source>
</evidence>
<feature type="compositionally biased region" description="Polar residues" evidence="1">
    <location>
        <begin position="211"/>
        <end position="223"/>
    </location>
</feature>
<dbReference type="RefSeq" id="XP_060295824.1">
    <property type="nucleotide sequence ID" value="XM_060443865.1"/>
</dbReference>
<feature type="compositionally biased region" description="Polar residues" evidence="1">
    <location>
        <begin position="280"/>
        <end position="289"/>
    </location>
</feature>
<name>A0AA40AJI5_9PEZI</name>
<feature type="compositionally biased region" description="Low complexity" evidence="1">
    <location>
        <begin position="24"/>
        <end position="34"/>
    </location>
</feature>
<feature type="region of interest" description="Disordered" evidence="1">
    <location>
        <begin position="138"/>
        <end position="289"/>
    </location>
</feature>
<dbReference type="AlphaFoldDB" id="A0AA40AJI5"/>